<comment type="caution">
    <text evidence="1">The sequence shown here is derived from an EMBL/GenBank/DDBJ whole genome shotgun (WGS) entry which is preliminary data.</text>
</comment>
<dbReference type="Pfam" id="PF09485">
    <property type="entry name" value="CRISPR_Cse2"/>
    <property type="match status" value="1"/>
</dbReference>
<sequence length="145" mass="16831">MSDSNDPDFIGMYERYKGLKPGYKAELRRVVSIQDLVEVPAFYMLLQGREGKPSMQRVLYCLPCIKHESNGMSLGQALAEANVSEKRLFTVVRSQAPNDLVQLRRLLQMTEPVVDWLKAAKTFYFWNDQAKRKLLEDYFTYKSNP</sequence>
<name>A0ABV7FH78_9GAMM</name>
<dbReference type="InterPro" id="IPR013382">
    <property type="entry name" value="CRISPR-assoc_prot_Cse2"/>
</dbReference>
<reference evidence="2" key="1">
    <citation type="journal article" date="2019" name="Int. J. Syst. Evol. Microbiol.">
        <title>The Global Catalogue of Microorganisms (GCM) 10K type strain sequencing project: providing services to taxonomists for standard genome sequencing and annotation.</title>
        <authorList>
            <consortium name="The Broad Institute Genomics Platform"/>
            <consortium name="The Broad Institute Genome Sequencing Center for Infectious Disease"/>
            <person name="Wu L."/>
            <person name="Ma J."/>
        </authorList>
    </citation>
    <scope>NUCLEOTIDE SEQUENCE [LARGE SCALE GENOMIC DNA]</scope>
    <source>
        <strain evidence="2">KCTC 52237</strain>
    </source>
</reference>
<keyword evidence="2" id="KW-1185">Reference proteome</keyword>
<evidence type="ECO:0000313" key="2">
    <source>
        <dbReference type="Proteomes" id="UP001595555"/>
    </source>
</evidence>
<dbReference type="Gene3D" id="1.10.520.40">
    <property type="entry name" value="CRISPR-associated protein Cse2"/>
    <property type="match status" value="1"/>
</dbReference>
<dbReference type="EMBL" id="JBHRTF010000006">
    <property type="protein sequence ID" value="MFC3117001.1"/>
    <property type="molecule type" value="Genomic_DNA"/>
</dbReference>
<dbReference type="RefSeq" id="WP_378120848.1">
    <property type="nucleotide sequence ID" value="NZ_JBHRTF010000006.1"/>
</dbReference>
<accession>A0ABV7FH78</accession>
<gene>
    <name evidence="1" type="primary">casB</name>
    <name evidence="1" type="synonym">cse2</name>
    <name evidence="1" type="ORF">ACFODX_15640</name>
</gene>
<evidence type="ECO:0000313" key="1">
    <source>
        <dbReference type="EMBL" id="MFC3117001.1"/>
    </source>
</evidence>
<protein>
    <submittedName>
        <fullName evidence="1">Type I-E CRISPR-associated protein Cse2/CasB</fullName>
    </submittedName>
</protein>
<dbReference type="Proteomes" id="UP001595555">
    <property type="component" value="Unassembled WGS sequence"/>
</dbReference>
<proteinExistence type="predicted"/>
<dbReference type="NCBIfam" id="TIGR02548">
    <property type="entry name" value="casB_cse2"/>
    <property type="match status" value="1"/>
</dbReference>
<organism evidence="1 2">
    <name type="scientific">Cellvibrio fontiphilus</name>
    <dbReference type="NCBI Taxonomy" id="1815559"/>
    <lineage>
        <taxon>Bacteria</taxon>
        <taxon>Pseudomonadati</taxon>
        <taxon>Pseudomonadota</taxon>
        <taxon>Gammaproteobacteria</taxon>
        <taxon>Cellvibrionales</taxon>
        <taxon>Cellvibrionaceae</taxon>
        <taxon>Cellvibrio</taxon>
    </lineage>
</organism>
<dbReference type="InterPro" id="IPR038287">
    <property type="entry name" value="Cse2_sf"/>
</dbReference>